<dbReference type="PRINTS" id="PR00450">
    <property type="entry name" value="RECOVERIN"/>
</dbReference>
<evidence type="ECO:0000256" key="2">
    <source>
        <dbReference type="ARBA" id="ARBA00022723"/>
    </source>
</evidence>
<dbReference type="InterPro" id="IPR002048">
    <property type="entry name" value="EF_hand_dom"/>
</dbReference>
<dbReference type="InterPro" id="IPR011992">
    <property type="entry name" value="EF-hand-dom_pair"/>
</dbReference>
<reference evidence="9" key="1">
    <citation type="journal article" date="2017" name="bioRxiv">
        <title>Comparative analysis of the genomes of Stylophora pistillata and Acropora digitifera provides evidence for extensive differences between species of corals.</title>
        <authorList>
            <person name="Voolstra C.R."/>
            <person name="Li Y."/>
            <person name="Liew Y.J."/>
            <person name="Baumgarten S."/>
            <person name="Zoccola D."/>
            <person name="Flot J.-F."/>
            <person name="Tambutte S."/>
            <person name="Allemand D."/>
            <person name="Aranda M."/>
        </authorList>
    </citation>
    <scope>NUCLEOTIDE SEQUENCE [LARGE SCALE GENOMIC DNA]</scope>
</reference>
<evidence type="ECO:0000259" key="7">
    <source>
        <dbReference type="PROSITE" id="PS50222"/>
    </source>
</evidence>
<comment type="caution">
    <text evidence="8">The sequence shown here is derived from an EMBL/GenBank/DDBJ whole genome shotgun (WGS) entry which is preliminary data.</text>
</comment>
<dbReference type="FunFam" id="1.10.238.10:FF:000009">
    <property type="entry name" value="Visinin-like protein 1"/>
    <property type="match status" value="1"/>
</dbReference>
<keyword evidence="5 6" id="KW-0175">Coiled coil</keyword>
<dbReference type="Proteomes" id="UP000225706">
    <property type="component" value="Unassembled WGS sequence"/>
</dbReference>
<gene>
    <name evidence="8" type="primary">Ncald</name>
    <name evidence="8" type="ORF">AWC38_SpisGene11639</name>
</gene>
<dbReference type="AlphaFoldDB" id="A0A2B4S2Y5"/>
<evidence type="ECO:0000313" key="9">
    <source>
        <dbReference type="Proteomes" id="UP000225706"/>
    </source>
</evidence>
<feature type="coiled-coil region" evidence="6">
    <location>
        <begin position="213"/>
        <end position="306"/>
    </location>
</feature>
<dbReference type="SUPFAM" id="SSF47473">
    <property type="entry name" value="EF-hand"/>
    <property type="match status" value="1"/>
</dbReference>
<evidence type="ECO:0000256" key="3">
    <source>
        <dbReference type="ARBA" id="ARBA00022737"/>
    </source>
</evidence>
<dbReference type="InterPro" id="IPR018247">
    <property type="entry name" value="EF_Hand_1_Ca_BS"/>
</dbReference>
<evidence type="ECO:0000256" key="1">
    <source>
        <dbReference type="ARBA" id="ARBA00006049"/>
    </source>
</evidence>
<dbReference type="PANTHER" id="PTHR21694">
    <property type="entry name" value="COILED-COIL DOMAIN-CONTAINING PROTEIN 63"/>
    <property type="match status" value="1"/>
</dbReference>
<dbReference type="GO" id="GO:0005509">
    <property type="term" value="F:calcium ion binding"/>
    <property type="evidence" value="ECO:0007669"/>
    <property type="project" value="InterPro"/>
</dbReference>
<dbReference type="SMART" id="SM00054">
    <property type="entry name" value="EFh"/>
    <property type="match status" value="3"/>
</dbReference>
<dbReference type="Pfam" id="PF13833">
    <property type="entry name" value="EF-hand_8"/>
    <property type="match status" value="1"/>
</dbReference>
<dbReference type="Pfam" id="PF13499">
    <property type="entry name" value="EF-hand_7"/>
    <property type="match status" value="1"/>
</dbReference>
<proteinExistence type="inferred from homology"/>
<dbReference type="InterPro" id="IPR049258">
    <property type="entry name" value="ODAD1_CC"/>
</dbReference>
<feature type="domain" description="EF-hand" evidence="7">
    <location>
        <begin position="59"/>
        <end position="94"/>
    </location>
</feature>
<organism evidence="8 9">
    <name type="scientific">Stylophora pistillata</name>
    <name type="common">Smooth cauliflower coral</name>
    <dbReference type="NCBI Taxonomy" id="50429"/>
    <lineage>
        <taxon>Eukaryota</taxon>
        <taxon>Metazoa</taxon>
        <taxon>Cnidaria</taxon>
        <taxon>Anthozoa</taxon>
        <taxon>Hexacorallia</taxon>
        <taxon>Scleractinia</taxon>
        <taxon>Astrocoeniina</taxon>
        <taxon>Pocilloporidae</taxon>
        <taxon>Stylophora</taxon>
    </lineage>
</organism>
<feature type="coiled-coil region" evidence="6">
    <location>
        <begin position="531"/>
        <end position="590"/>
    </location>
</feature>
<dbReference type="EMBL" id="LSMT01000196">
    <property type="protein sequence ID" value="PFX23776.1"/>
    <property type="molecule type" value="Genomic_DNA"/>
</dbReference>
<keyword evidence="3" id="KW-0677">Repeat</keyword>
<comment type="similarity">
    <text evidence="1">Belongs to the recoverin family.</text>
</comment>
<feature type="domain" description="EF-hand" evidence="7">
    <location>
        <begin position="95"/>
        <end position="130"/>
    </location>
</feature>
<sequence>MGNRKTKLKTEELADLMECTHFTQGEIEEWYKGFMKSCPDGLVSSADFQDMYSDFFEGDASEFASHVFRTFDSDKSGFIDFKEFMYSLSITSRGNLEEKLEWAFKIYDVDGDGYVTKREMEDIIRSVYKMYADSRLGRKETPEQRTARIFEKFDLNKDGKLTMEEFKTGARSDPFLVLMMQYKSLHGRKESDPVGEKMSSLKEEDKVDPLEAQLEAQMELSNLQRQYRCLRNDRRTYTDETENTVRKQKMAIEALVKDNKELETMSHIARSRQIERFDQENIKKLAELLEREAQVQEELKKEKEAIVGVDEKVAAMREKINQQCKKMGGSKDMNQTKHVANMKLTRILENRLDEMTKKFSIALTGNLNLREHINDIEGQKAKFLDLHKRLQVELDEGNREVDRISEVATTHFTARDEAQHRMASLRERADREMAVHNAEFKDVMRILEHDRKLRNFMTTKARDRASILEKELMSRAVKKFEAQQKGLQQETRKFEEIFDKIKEATGIEDTDTLVESFIENEDRNFALFNYVNNMNTEIENLKNDVKCLKDEIELIKKGGVASDMRRKEILNELEKKMAEVTDELTLVKKEYKTSRRQLNLLKPKVESVFNSIKCDRSSITELLGVGASVDDNNIMQYLGIIEQKCNELLQNKALDNIKRALDESAGDISIDGLQGAGPQPTHGNISIVPPPIEDDSDQTWHGNEAKPLTVEELQSLIQQGNVRGVLPKVTGSTKHPAKRKRA</sequence>
<dbReference type="OrthoDB" id="6766775at2759"/>
<dbReference type="Pfam" id="PF21773">
    <property type="entry name" value="ODAD1_CC"/>
    <property type="match status" value="1"/>
</dbReference>
<evidence type="ECO:0000256" key="6">
    <source>
        <dbReference type="SAM" id="Coils"/>
    </source>
</evidence>
<feature type="coiled-coil region" evidence="6">
    <location>
        <begin position="387"/>
        <end position="435"/>
    </location>
</feature>
<evidence type="ECO:0000313" key="8">
    <source>
        <dbReference type="EMBL" id="PFX23776.1"/>
    </source>
</evidence>
<evidence type="ECO:0000256" key="4">
    <source>
        <dbReference type="ARBA" id="ARBA00022837"/>
    </source>
</evidence>
<dbReference type="STRING" id="50429.A0A2B4S2Y5"/>
<keyword evidence="2" id="KW-0479">Metal-binding</keyword>
<dbReference type="CDD" id="cd00051">
    <property type="entry name" value="EFh"/>
    <property type="match status" value="2"/>
</dbReference>
<dbReference type="PROSITE" id="PS50222">
    <property type="entry name" value="EF_HAND_2"/>
    <property type="match status" value="3"/>
</dbReference>
<name>A0A2B4S2Y5_STYPI</name>
<dbReference type="PROSITE" id="PS00018">
    <property type="entry name" value="EF_HAND_1"/>
    <property type="match status" value="3"/>
</dbReference>
<accession>A0A2B4S2Y5</accession>
<dbReference type="Gene3D" id="1.10.238.10">
    <property type="entry name" value="EF-hand"/>
    <property type="match status" value="1"/>
</dbReference>
<keyword evidence="4" id="KW-0106">Calcium</keyword>
<evidence type="ECO:0000256" key="5">
    <source>
        <dbReference type="ARBA" id="ARBA00023054"/>
    </source>
</evidence>
<dbReference type="PANTHER" id="PTHR21694:SF18">
    <property type="entry name" value="COILED-COIL DOMAIN-CONTAINING PROTEIN 63"/>
    <property type="match status" value="1"/>
</dbReference>
<keyword evidence="9" id="KW-1185">Reference proteome</keyword>
<dbReference type="InterPro" id="IPR051876">
    <property type="entry name" value="ODA-DC/CCD"/>
</dbReference>
<protein>
    <submittedName>
        <fullName evidence="8">Neurocalcin-delta</fullName>
    </submittedName>
</protein>
<feature type="domain" description="EF-hand" evidence="7">
    <location>
        <begin position="141"/>
        <end position="176"/>
    </location>
</feature>